<keyword evidence="1" id="KW-1185">Reference proteome</keyword>
<dbReference type="GeneID" id="104613422"/>
<sequence>MLEQWVNHMHPPHSKTAMGIPGLLLQAGRIVFPLDDGRLAELHLPGIGGESSGPTQQLNVRRKTSVNYEWSVLDAPETEGWNKEYCTEERGPLNCIAGIKDESISSGITRTTTRRRKGNQAQQNYLYPSTSESSLTKPFDQSNFLINWTNTNFHMRVMQEGKSFFLITDTGLTYENLYTNNVWLWLRHEHSTIMKGTVGSYNGSLFLIDIHGNLLMRERSSNKLAWINCTAMRKGRQVIGGPPWDRLPGRTLKVTAEDSLFFVSRNGRLVQFMVALRKFKWKDCQNPPNTRIACIVDQETFRENIVFVVGKNGRLYQYNKVTELWHEHYQSPHLVLSRSPGTAMRPSSTSLTGSLYMTSEDGGLVEYHWNALDGWNWVEHGTPDKSVTLVSPPGPCFEGNQLFLIGSDGEVYLRYLEQSTWKWKNYGFPSVENMSAKDQMLMEAKYVKDEICINEDIVASIVKNTQDIHNFNRKCNAKVASIRPIPFSENSVIFELRDGRLAELKQIDGTQWEWSRIIRTPTSLCAESYWTALAS</sequence>
<dbReference type="InParanoid" id="A0A1U8QB68"/>
<dbReference type="Proteomes" id="UP000189703">
    <property type="component" value="Unplaced"/>
</dbReference>
<reference evidence="2" key="1">
    <citation type="submission" date="2025-08" db="UniProtKB">
        <authorList>
            <consortium name="RefSeq"/>
        </authorList>
    </citation>
    <scope>IDENTIFICATION</scope>
</reference>
<dbReference type="RefSeq" id="XP_019056034.1">
    <property type="nucleotide sequence ID" value="XM_019200489.1"/>
</dbReference>
<dbReference type="SUPFAM" id="SSF89372">
    <property type="entry name" value="Fucose-specific lectin"/>
    <property type="match status" value="1"/>
</dbReference>
<dbReference type="eggNOG" id="ENOG502QV0H">
    <property type="taxonomic scope" value="Eukaryota"/>
</dbReference>
<protein>
    <submittedName>
        <fullName evidence="2">Uncharacterized protein LOC104613422</fullName>
    </submittedName>
</protein>
<dbReference type="OrthoDB" id="66678at2759"/>
<dbReference type="OMA" id="ICINEDI"/>
<proteinExistence type="predicted"/>
<accession>A0A1U8QB68</accession>
<gene>
    <name evidence="2" type="primary">LOC104613422</name>
</gene>
<dbReference type="KEGG" id="nnu:104613422"/>
<evidence type="ECO:0000313" key="2">
    <source>
        <dbReference type="RefSeq" id="XP_019056034.1"/>
    </source>
</evidence>
<dbReference type="PANTHER" id="PTHR36893:SF1">
    <property type="entry name" value="BULB-TYPE LECTIN DOMAIN-CONTAINING PROTEIN"/>
    <property type="match status" value="1"/>
</dbReference>
<organism evidence="1 2">
    <name type="scientific">Nelumbo nucifera</name>
    <name type="common">Sacred lotus</name>
    <dbReference type="NCBI Taxonomy" id="4432"/>
    <lineage>
        <taxon>Eukaryota</taxon>
        <taxon>Viridiplantae</taxon>
        <taxon>Streptophyta</taxon>
        <taxon>Embryophyta</taxon>
        <taxon>Tracheophyta</taxon>
        <taxon>Spermatophyta</taxon>
        <taxon>Magnoliopsida</taxon>
        <taxon>Proteales</taxon>
        <taxon>Nelumbonaceae</taxon>
        <taxon>Nelumbo</taxon>
    </lineage>
</organism>
<name>A0A1U8QB68_NELNU</name>
<dbReference type="PANTHER" id="PTHR36893">
    <property type="entry name" value="OS01G0275950 PROTEIN"/>
    <property type="match status" value="1"/>
</dbReference>
<dbReference type="AlphaFoldDB" id="A0A1U8QB68"/>
<evidence type="ECO:0000313" key="1">
    <source>
        <dbReference type="Proteomes" id="UP000189703"/>
    </source>
</evidence>
<dbReference type="Gene3D" id="2.120.10.70">
    <property type="entry name" value="Fucose-specific lectin"/>
    <property type="match status" value="1"/>
</dbReference>